<dbReference type="Gene3D" id="3.30.200.150">
    <property type="match status" value="1"/>
</dbReference>
<evidence type="ECO:0000259" key="2">
    <source>
        <dbReference type="Pfam" id="PF01636"/>
    </source>
</evidence>
<accession>A0A6V8KIS7</accession>
<reference evidence="3 4" key="1">
    <citation type="submission" date="2020-03" db="EMBL/GenBank/DDBJ databases">
        <title>Whole genome shotgun sequence of Phytohabitans houttuyneae NBRC 108639.</title>
        <authorList>
            <person name="Komaki H."/>
            <person name="Tamura T."/>
        </authorList>
    </citation>
    <scope>NUCLEOTIDE SEQUENCE [LARGE SCALE GENOMIC DNA]</scope>
    <source>
        <strain evidence="3 4">NBRC 108639</strain>
    </source>
</reference>
<dbReference type="InterPro" id="IPR002575">
    <property type="entry name" value="Aminoglycoside_PTrfase"/>
</dbReference>
<proteinExistence type="predicted"/>
<dbReference type="Proteomes" id="UP000482800">
    <property type="component" value="Unassembled WGS sequence"/>
</dbReference>
<dbReference type="RefSeq" id="WP_246273952.1">
    <property type="nucleotide sequence ID" value="NZ_BLPF01000002.1"/>
</dbReference>
<feature type="domain" description="Aminoglycoside phosphotransferase" evidence="2">
    <location>
        <begin position="31"/>
        <end position="229"/>
    </location>
</feature>
<evidence type="ECO:0000313" key="3">
    <source>
        <dbReference type="EMBL" id="GFJ82029.1"/>
    </source>
</evidence>
<dbReference type="InterPro" id="IPR011009">
    <property type="entry name" value="Kinase-like_dom_sf"/>
</dbReference>
<dbReference type="PANTHER" id="PTHR21310:SF15">
    <property type="entry name" value="AMINOGLYCOSIDE PHOSPHOTRANSFERASE DOMAIN-CONTAINING PROTEIN"/>
    <property type="match status" value="1"/>
</dbReference>
<keyword evidence="4" id="KW-1185">Reference proteome</keyword>
<feature type="region of interest" description="Disordered" evidence="1">
    <location>
        <begin position="295"/>
        <end position="388"/>
    </location>
</feature>
<reference evidence="3 4" key="2">
    <citation type="submission" date="2020-03" db="EMBL/GenBank/DDBJ databases">
        <authorList>
            <person name="Ichikawa N."/>
            <person name="Kimura A."/>
            <person name="Kitahashi Y."/>
            <person name="Uohara A."/>
        </authorList>
    </citation>
    <scope>NUCLEOTIDE SEQUENCE [LARGE SCALE GENOMIC DNA]</scope>
    <source>
        <strain evidence="3 4">NBRC 108639</strain>
    </source>
</reference>
<dbReference type="Pfam" id="PF01636">
    <property type="entry name" value="APH"/>
    <property type="match status" value="1"/>
</dbReference>
<evidence type="ECO:0000256" key="1">
    <source>
        <dbReference type="SAM" id="MobiDB-lite"/>
    </source>
</evidence>
<comment type="caution">
    <text evidence="3">The sequence shown here is derived from an EMBL/GenBank/DDBJ whole genome shotgun (WGS) entry which is preliminary data.</text>
</comment>
<gene>
    <name evidence="3" type="ORF">Phou_062090</name>
</gene>
<dbReference type="PANTHER" id="PTHR21310">
    <property type="entry name" value="AMINOGLYCOSIDE PHOSPHOTRANSFERASE-RELATED-RELATED"/>
    <property type="match status" value="1"/>
</dbReference>
<dbReference type="Gene3D" id="3.90.1200.10">
    <property type="match status" value="1"/>
</dbReference>
<feature type="compositionally biased region" description="Basic residues" evidence="1">
    <location>
        <begin position="333"/>
        <end position="381"/>
    </location>
</feature>
<dbReference type="EMBL" id="BLPF01000002">
    <property type="protein sequence ID" value="GFJ82029.1"/>
    <property type="molecule type" value="Genomic_DNA"/>
</dbReference>
<dbReference type="SUPFAM" id="SSF56112">
    <property type="entry name" value="Protein kinase-like (PK-like)"/>
    <property type="match status" value="1"/>
</dbReference>
<evidence type="ECO:0000313" key="4">
    <source>
        <dbReference type="Proteomes" id="UP000482800"/>
    </source>
</evidence>
<protein>
    <recommendedName>
        <fullName evidence="2">Aminoglycoside phosphotransferase domain-containing protein</fullName>
    </recommendedName>
</protein>
<sequence>MTSAWAGGALDAELATLLADAGVTGPHTALVPLAAGEDNQVYATAVAGRDLVVKGARTSRVRSGVAAWAAAQLAAVGVPAPTVLGYRGRLLVETRCPGTPLDQHHAGHGPPADLTAQAGRLLRRIHTVPVRGYGRLDTAGVGLRPCLHSWLLQLPPLPTTATADMHALRAQARQTLRHHLPELAGVPAVLLHGDWTARHVIVNDGRITGIVDLESVRGGDPLADLAGWSLQEPAELTHGLYTGYFTTPPDRPTRLRLALYRVRIAAAMLAQHITNANRAQLRLRTAQLQADLADLSCKQPATQPRITPPPLPRARKARHVDPHHPTGPPQRRQPARRLPRILGRAVRHPRRRHRPLRPPLPRHGRILADRRRRRHDRRRRPTPSGNRG</sequence>
<organism evidence="3 4">
    <name type="scientific">Phytohabitans houttuyneae</name>
    <dbReference type="NCBI Taxonomy" id="1076126"/>
    <lineage>
        <taxon>Bacteria</taxon>
        <taxon>Bacillati</taxon>
        <taxon>Actinomycetota</taxon>
        <taxon>Actinomycetes</taxon>
        <taxon>Micromonosporales</taxon>
        <taxon>Micromonosporaceae</taxon>
    </lineage>
</organism>
<name>A0A6V8KIS7_9ACTN</name>
<dbReference type="InterPro" id="IPR051678">
    <property type="entry name" value="AGP_Transferase"/>
</dbReference>
<dbReference type="AlphaFoldDB" id="A0A6V8KIS7"/>